<protein>
    <submittedName>
        <fullName evidence="7">C2H2-type domain-containing protein</fullName>
    </submittedName>
</protein>
<dbReference type="GO" id="GO:0099590">
    <property type="term" value="P:neurotransmitter receptor internalization"/>
    <property type="evidence" value="ECO:0007669"/>
    <property type="project" value="TreeGrafter"/>
</dbReference>
<keyword evidence="3 6" id="KW-1133">Transmembrane helix</keyword>
<evidence type="ECO:0000256" key="3">
    <source>
        <dbReference type="ARBA" id="ARBA00022989"/>
    </source>
</evidence>
<proteinExistence type="predicted"/>
<dbReference type="GO" id="GO:0098839">
    <property type="term" value="C:postsynaptic density membrane"/>
    <property type="evidence" value="ECO:0007669"/>
    <property type="project" value="TreeGrafter"/>
</dbReference>
<organism evidence="7">
    <name type="scientific">Mesocestoides corti</name>
    <name type="common">Flatworm</name>
    <dbReference type="NCBI Taxonomy" id="53468"/>
    <lineage>
        <taxon>Eukaryota</taxon>
        <taxon>Metazoa</taxon>
        <taxon>Spiralia</taxon>
        <taxon>Lophotrochozoa</taxon>
        <taxon>Platyhelminthes</taxon>
        <taxon>Cestoda</taxon>
        <taxon>Eucestoda</taxon>
        <taxon>Cyclophyllidea</taxon>
        <taxon>Mesocestoididae</taxon>
        <taxon>Mesocestoides</taxon>
    </lineage>
</organism>
<feature type="compositionally biased region" description="Low complexity" evidence="5">
    <location>
        <begin position="397"/>
        <end position="408"/>
    </location>
</feature>
<evidence type="ECO:0000313" key="7">
    <source>
        <dbReference type="WBParaSite" id="MCU_010393-RA"/>
    </source>
</evidence>
<evidence type="ECO:0000256" key="5">
    <source>
        <dbReference type="SAM" id="MobiDB-lite"/>
    </source>
</evidence>
<feature type="transmembrane region" description="Helical" evidence="6">
    <location>
        <begin position="86"/>
        <end position="111"/>
    </location>
</feature>
<dbReference type="GO" id="GO:0051968">
    <property type="term" value="P:positive regulation of synaptic transmission, glutamatergic"/>
    <property type="evidence" value="ECO:0007669"/>
    <property type="project" value="TreeGrafter"/>
</dbReference>
<dbReference type="GO" id="GO:0098970">
    <property type="term" value="P:postsynaptic neurotransmitter receptor diffusion trapping"/>
    <property type="evidence" value="ECO:0007669"/>
    <property type="project" value="TreeGrafter"/>
</dbReference>
<reference evidence="7" key="1">
    <citation type="submission" date="2019-11" db="UniProtKB">
        <authorList>
            <consortium name="WormBaseParasite"/>
        </authorList>
    </citation>
    <scope>IDENTIFICATION</scope>
</reference>
<dbReference type="GO" id="GO:0005245">
    <property type="term" value="F:voltage-gated calcium channel activity"/>
    <property type="evidence" value="ECO:0007669"/>
    <property type="project" value="TreeGrafter"/>
</dbReference>
<dbReference type="GO" id="GO:0019226">
    <property type="term" value="P:transmission of nerve impulse"/>
    <property type="evidence" value="ECO:0007669"/>
    <property type="project" value="TreeGrafter"/>
</dbReference>
<keyword evidence="2 6" id="KW-0812">Transmembrane</keyword>
<dbReference type="WBParaSite" id="MCU_010393-RA">
    <property type="protein sequence ID" value="MCU_010393-RA"/>
    <property type="gene ID" value="MCU_010393"/>
</dbReference>
<dbReference type="InterPro" id="IPR051072">
    <property type="entry name" value="CACNG_subunit"/>
</dbReference>
<dbReference type="AlphaFoldDB" id="A0A5K3FTF0"/>
<sequence>TQFLFQTSITHDFSLVVVHEYHYDNCSYIPHFQQRSKEAGELKPTESILYSMRPAAVFLPLGLLVLLVGGGGGLGSAACSRGRRRWLLVFVAGGSCIVSGILTLITIVLYVGSVSLAFDSVSGPLRVETRYVYSFGAAFRLCVGAFILSEFTGVFSIYLFLAEMRHRQNLHNKSTSLRYNLADSVSTDIVSPSGISTKKKPVAQIALTENCLDKVKAGDNYLLPIIKRPPLSNNGHFPLSNHVGNPFHVKVMSYTKSLNTSPFISTCATHSLESLDPMEYVKGNNLDEVVCRAPMKRRRMAGHSSGSTTNMRSVGRLRQRNARSAGNIRAEIELPDFVQFTKSGRCSKQTLFSCRECELLLKQHGQTRHFGRSPSDRSPSPHQIPTSETPSTNIEESMTSSASSSYSSCPHIGEKQSNKLYYSVSPRRLPRSPCIRQRSITSVHKQIPRRISTKKNPQPMTARVYDDTTNSESEMLHNEIIPVAVCRCSSKLRTNSYSEVDNFVPTSEVGVCSPSRALNNPFQFQIKRSKLYQQVTSI</sequence>
<dbReference type="GO" id="GO:0032281">
    <property type="term" value="C:AMPA glutamate receptor complex"/>
    <property type="evidence" value="ECO:0007669"/>
    <property type="project" value="TreeGrafter"/>
</dbReference>
<dbReference type="Gene3D" id="1.20.140.150">
    <property type="match status" value="1"/>
</dbReference>
<feature type="transmembrane region" description="Helical" evidence="6">
    <location>
        <begin position="131"/>
        <end position="161"/>
    </location>
</feature>
<feature type="region of interest" description="Disordered" evidence="5">
    <location>
        <begin position="365"/>
        <end position="411"/>
    </location>
</feature>
<evidence type="ECO:0000256" key="6">
    <source>
        <dbReference type="SAM" id="Phobius"/>
    </source>
</evidence>
<dbReference type="PANTHER" id="PTHR12107:SF0">
    <property type="entry name" value="STARGAZIN (MAMMALIAN CALCIUM CHANNEL) HOMOLOG"/>
    <property type="match status" value="1"/>
</dbReference>
<evidence type="ECO:0000256" key="2">
    <source>
        <dbReference type="ARBA" id="ARBA00022692"/>
    </source>
</evidence>
<keyword evidence="4 6" id="KW-0472">Membrane</keyword>
<feature type="transmembrane region" description="Helical" evidence="6">
    <location>
        <begin position="55"/>
        <end position="74"/>
    </location>
</feature>
<dbReference type="InterPro" id="IPR004031">
    <property type="entry name" value="PMP22/EMP/MP20/Claudin"/>
</dbReference>
<comment type="subcellular location">
    <subcellularLocation>
        <location evidence="1">Membrane</location>
        <topology evidence="1">Multi-pass membrane protein</topology>
    </subcellularLocation>
</comment>
<feature type="compositionally biased region" description="Polar residues" evidence="5">
    <location>
        <begin position="376"/>
        <end position="396"/>
    </location>
</feature>
<evidence type="ECO:0000256" key="4">
    <source>
        <dbReference type="ARBA" id="ARBA00023136"/>
    </source>
</evidence>
<dbReference type="GO" id="GO:0098943">
    <property type="term" value="P:neurotransmitter receptor transport, postsynaptic endosome to lysosome"/>
    <property type="evidence" value="ECO:0007669"/>
    <property type="project" value="TreeGrafter"/>
</dbReference>
<name>A0A5K3FTF0_MESCO</name>
<dbReference type="GO" id="GO:0016247">
    <property type="term" value="F:channel regulator activity"/>
    <property type="evidence" value="ECO:0007669"/>
    <property type="project" value="TreeGrafter"/>
</dbReference>
<accession>A0A5K3FTF0</accession>
<dbReference type="PANTHER" id="PTHR12107">
    <property type="entry name" value="VOLTAGE-DEPENDENT CALCIUM CHANNEL GAMMA SUBUNIT"/>
    <property type="match status" value="1"/>
</dbReference>
<dbReference type="Pfam" id="PF13903">
    <property type="entry name" value="Claudin_2"/>
    <property type="match status" value="1"/>
</dbReference>
<evidence type="ECO:0000256" key="1">
    <source>
        <dbReference type="ARBA" id="ARBA00004141"/>
    </source>
</evidence>